<keyword evidence="2" id="KW-0548">Nucleotidyltransferase</keyword>
<proteinExistence type="predicted"/>
<sequence length="492" mass="56713">MKAIILAAGMGTRLAPMTLLKPKPLLEIRGIALLENMIKHLQAGGVNDIIVVTGYKSELFTPYAKRLGFKQITYSDYATKNSAASLKLVIDEMQKGSIILNGDLYLTESFFQYIKPNVSQFIAQTITNNVISWGYITDSNFKIQDIDTNATSGYGDGIAVFDNEKDIEIFKQELEKCSDDEYWEYCVLRSLTKIDCYAFHHNTYVEIDSFQDALYHDLLTPEDIAVQCSDDSHIQRLGGITNINYKITFLGQEKVIRIPRKGIENIVNRDSEKEIISLLQNTDITTQCEFYDSNIKLSTFLNDYRILTFEDIKNKEKIFPLIVEKLKKLHSFTFKDYPTFQSISMVGEIVKFEKLAKIPLLTQQEHKLLLNIARKMDKDISVLCHRDLQLPNIMYNGCEVKFIDFEYAGFCSIAWEIGNLSAELELNKDEILYFISLYDKITYLEVIEGQLLSNYIWALWGFIYNRIDVARNYIKRLDSNLAILQSQEMEFS</sequence>
<dbReference type="PANTHER" id="PTHR43584">
    <property type="entry name" value="NUCLEOTIDYL TRANSFERASE"/>
    <property type="match status" value="1"/>
</dbReference>
<keyword evidence="1" id="KW-0808">Transferase</keyword>
<feature type="domain" description="Nucleotidyl transferase" evidence="3">
    <location>
        <begin position="2"/>
        <end position="116"/>
    </location>
</feature>
<dbReference type="InterPro" id="IPR029044">
    <property type="entry name" value="Nucleotide-diphossugar_trans"/>
</dbReference>
<dbReference type="OrthoDB" id="9788272at2"/>
<gene>
    <name evidence="4" type="ORF">CQA53_01180</name>
</gene>
<evidence type="ECO:0000259" key="3">
    <source>
        <dbReference type="Pfam" id="PF00483"/>
    </source>
</evidence>
<keyword evidence="5" id="KW-1185">Reference proteome</keyword>
<dbReference type="AlphaFoldDB" id="A0A3D8IRV7"/>
<evidence type="ECO:0000256" key="1">
    <source>
        <dbReference type="ARBA" id="ARBA00022679"/>
    </source>
</evidence>
<dbReference type="SUPFAM" id="SSF53448">
    <property type="entry name" value="Nucleotide-diphospho-sugar transferases"/>
    <property type="match status" value="1"/>
</dbReference>
<accession>A0A3D8IRV7</accession>
<evidence type="ECO:0000313" key="4">
    <source>
        <dbReference type="EMBL" id="RDU67645.1"/>
    </source>
</evidence>
<organism evidence="4 5">
    <name type="scientific">Helicobacter didelphidarum</name>
    <dbReference type="NCBI Taxonomy" id="2040648"/>
    <lineage>
        <taxon>Bacteria</taxon>
        <taxon>Pseudomonadati</taxon>
        <taxon>Campylobacterota</taxon>
        <taxon>Epsilonproteobacteria</taxon>
        <taxon>Campylobacterales</taxon>
        <taxon>Helicobacteraceae</taxon>
        <taxon>Helicobacter</taxon>
    </lineage>
</organism>
<dbReference type="CDD" id="cd05151">
    <property type="entry name" value="ChoK-like"/>
    <property type="match status" value="1"/>
</dbReference>
<name>A0A3D8IRV7_9HELI</name>
<comment type="caution">
    <text evidence="4">The sequence shown here is derived from an EMBL/GenBank/DDBJ whole genome shotgun (WGS) entry which is preliminary data.</text>
</comment>
<dbReference type="Proteomes" id="UP000256379">
    <property type="component" value="Unassembled WGS sequence"/>
</dbReference>
<evidence type="ECO:0000256" key="2">
    <source>
        <dbReference type="ARBA" id="ARBA00022695"/>
    </source>
</evidence>
<dbReference type="Gene3D" id="3.90.1200.10">
    <property type="match status" value="1"/>
</dbReference>
<dbReference type="PANTHER" id="PTHR43584:SF5">
    <property type="entry name" value="PROTEIN LICC"/>
    <property type="match status" value="1"/>
</dbReference>
<dbReference type="SUPFAM" id="SSF56112">
    <property type="entry name" value="Protein kinase-like (PK-like)"/>
    <property type="match status" value="1"/>
</dbReference>
<dbReference type="InterPro" id="IPR050065">
    <property type="entry name" value="GlmU-like"/>
</dbReference>
<dbReference type="InterPro" id="IPR005835">
    <property type="entry name" value="NTP_transferase_dom"/>
</dbReference>
<dbReference type="Pfam" id="PF01633">
    <property type="entry name" value="Choline_kinase"/>
    <property type="match status" value="1"/>
</dbReference>
<reference evidence="4 5" key="1">
    <citation type="submission" date="2018-04" db="EMBL/GenBank/DDBJ databases">
        <title>Novel Campyloabacter and Helicobacter Species and Strains.</title>
        <authorList>
            <person name="Mannion A.J."/>
            <person name="Shen Z."/>
            <person name="Fox J.G."/>
        </authorList>
    </citation>
    <scope>NUCLEOTIDE SEQUENCE [LARGE SCALE GENOMIC DNA]</scope>
    <source>
        <strain evidence="4 5">MIT 17-337</strain>
    </source>
</reference>
<dbReference type="Pfam" id="PF00483">
    <property type="entry name" value="NTP_transferase"/>
    <property type="match status" value="1"/>
</dbReference>
<evidence type="ECO:0000313" key="5">
    <source>
        <dbReference type="Proteomes" id="UP000256379"/>
    </source>
</evidence>
<dbReference type="Gene3D" id="3.30.200.20">
    <property type="entry name" value="Phosphorylase Kinase, domain 1"/>
    <property type="match status" value="1"/>
</dbReference>
<dbReference type="InterPro" id="IPR011009">
    <property type="entry name" value="Kinase-like_dom_sf"/>
</dbReference>
<dbReference type="Gene3D" id="3.90.550.10">
    <property type="entry name" value="Spore Coat Polysaccharide Biosynthesis Protein SpsA, Chain A"/>
    <property type="match status" value="1"/>
</dbReference>
<dbReference type="RefSeq" id="WP_115542171.1">
    <property type="nucleotide sequence ID" value="NZ_NXLQ01000001.1"/>
</dbReference>
<dbReference type="EMBL" id="NXLQ01000001">
    <property type="protein sequence ID" value="RDU67645.1"/>
    <property type="molecule type" value="Genomic_DNA"/>
</dbReference>
<dbReference type="GO" id="GO:0016779">
    <property type="term" value="F:nucleotidyltransferase activity"/>
    <property type="evidence" value="ECO:0007669"/>
    <property type="project" value="UniProtKB-KW"/>
</dbReference>
<protein>
    <recommendedName>
        <fullName evidence="3">Nucleotidyl transferase domain-containing protein</fullName>
    </recommendedName>
</protein>